<evidence type="ECO:0000256" key="5">
    <source>
        <dbReference type="ARBA" id="ARBA00022989"/>
    </source>
</evidence>
<dbReference type="PANTHER" id="PTHR13466">
    <property type="entry name" value="TEX2 PROTEIN-RELATED"/>
    <property type="match status" value="1"/>
</dbReference>
<feature type="compositionally biased region" description="Basic and acidic residues" evidence="9">
    <location>
        <begin position="249"/>
        <end position="266"/>
    </location>
</feature>
<dbReference type="EMBL" id="ABEU02000006">
    <property type="status" value="NOT_ANNOTATED_CDS"/>
    <property type="molecule type" value="Genomic_DNA"/>
</dbReference>
<dbReference type="PANTHER" id="PTHR13466:SF0">
    <property type="entry name" value="SMP-LTD DOMAIN-CONTAINING PROTEIN"/>
    <property type="match status" value="1"/>
</dbReference>
<gene>
    <name evidence="12" type="primary">LOC112284022</name>
</gene>
<feature type="region of interest" description="Disordered" evidence="9">
    <location>
        <begin position="640"/>
        <end position="708"/>
    </location>
</feature>
<sequence length="708" mass="78816">MMNPSNTMCPALAAPNCSTFTCLRYFFAGVVGLGLVELVLALYLLNKVWIVNCRPRLPVSSESILNIDCEDGSISLQGNAWIAPFPDGDLSKLVIKYPRKYKKNKDGQRVGSRVDGTLGDVLEIAPMWRRASLKNKVLFLKAVDGTTEEVSLEGCEVLSVSSSPGPNRKWYKEYTRVAEGNMPYLTKFYSGGEDRLVNFKQEEAERRKKRRIIWNMLARRVSIGNGHKRSKFVIAVDEIQRGTEPLSQQHDDKNRKKKDTDLHEGRSATNPSFSETAKVNDSNHVHDYRCTLPEKLPICEPDVNAGEGNNPASGCTQSDDLDEVSATYRKFQKSRGGKEIEQGVLCLNMIIARLYFDFNQSIERLASVDRFFQNLIMKIKIPSYIKSIDVKEFDLGKKPPFATAIRILPADAEGTIAMELDVEWHGGGYLTCETRLDLREQSAQENVAVQLSGSRSEGDAAAAVLSGIRGDFGLTGSSDLSAAVQKATECNLSNSSETGDEGSSRNGGLRRPFKSVMSRVADHVSQVPITLKIRLVSLKGTIVLRLKAPPSDRVWFAFKEEPEINFAPEPCIGERRISSTTLGAYVGKLIKARIRESVVMPFCESFHLDWMVADKDNWLPQSQFPLSFFVAKSWEAERQASKQELETSHSPLRDVACSPDHQSLSGSQSSDSGRNKPPKAQPLCFRSRSRSQSELHRDSSRLRKTASS</sequence>
<keyword evidence="2" id="KW-0813">Transport</keyword>
<feature type="compositionally biased region" description="Polar residues" evidence="9">
    <location>
        <begin position="267"/>
        <end position="278"/>
    </location>
</feature>
<reference evidence="12 13" key="2">
    <citation type="journal article" date="2018" name="Plant J.">
        <title>The Physcomitrella patens chromosome-scale assembly reveals moss genome structure and evolution.</title>
        <authorList>
            <person name="Lang D."/>
            <person name="Ullrich K.K."/>
            <person name="Murat F."/>
            <person name="Fuchs J."/>
            <person name="Jenkins J."/>
            <person name="Haas F.B."/>
            <person name="Piednoel M."/>
            <person name="Gundlach H."/>
            <person name="Van Bel M."/>
            <person name="Meyberg R."/>
            <person name="Vives C."/>
            <person name="Morata J."/>
            <person name="Symeonidi A."/>
            <person name="Hiss M."/>
            <person name="Muchero W."/>
            <person name="Kamisugi Y."/>
            <person name="Saleh O."/>
            <person name="Blanc G."/>
            <person name="Decker E.L."/>
            <person name="van Gessel N."/>
            <person name="Grimwood J."/>
            <person name="Hayes R.D."/>
            <person name="Graham S.W."/>
            <person name="Gunter L.E."/>
            <person name="McDaniel S.F."/>
            <person name="Hoernstein S.N.W."/>
            <person name="Larsson A."/>
            <person name="Li F.W."/>
            <person name="Perroud P.F."/>
            <person name="Phillips J."/>
            <person name="Ranjan P."/>
            <person name="Rokshar D.S."/>
            <person name="Rothfels C.J."/>
            <person name="Schneider L."/>
            <person name="Shu S."/>
            <person name="Stevenson D.W."/>
            <person name="Thummler F."/>
            <person name="Tillich M."/>
            <person name="Villarreal Aguilar J.C."/>
            <person name="Widiez T."/>
            <person name="Wong G.K."/>
            <person name="Wymore A."/>
            <person name="Zhang Y."/>
            <person name="Zimmer A.D."/>
            <person name="Quatrano R.S."/>
            <person name="Mayer K.F.X."/>
            <person name="Goodstein D."/>
            <person name="Casacuberta J.M."/>
            <person name="Vandepoele K."/>
            <person name="Reski R."/>
            <person name="Cuming A.C."/>
            <person name="Tuskan G.A."/>
            <person name="Maumus F."/>
            <person name="Salse J."/>
            <person name="Schmutz J."/>
            <person name="Rensing S.A."/>
        </authorList>
    </citation>
    <scope>NUCLEOTIDE SEQUENCE [LARGE SCALE GENOMIC DNA]</scope>
    <source>
        <strain evidence="12 13">cv. Gransden 2004</strain>
    </source>
</reference>
<dbReference type="AlphaFoldDB" id="A0A7I4FRM2"/>
<dbReference type="CDD" id="cd21675">
    <property type="entry name" value="SMP_TEX2"/>
    <property type="match status" value="1"/>
</dbReference>
<feature type="compositionally biased region" description="Basic and acidic residues" evidence="9">
    <location>
        <begin position="691"/>
        <end position="701"/>
    </location>
</feature>
<dbReference type="InterPro" id="IPR031468">
    <property type="entry name" value="SMP_LBD"/>
</dbReference>
<feature type="compositionally biased region" description="Low complexity" evidence="9">
    <location>
        <begin position="658"/>
        <end position="672"/>
    </location>
</feature>
<feature type="region of interest" description="Disordered" evidence="9">
    <location>
        <begin position="243"/>
        <end position="278"/>
    </location>
</feature>
<evidence type="ECO:0000256" key="4">
    <source>
        <dbReference type="ARBA" id="ARBA00022824"/>
    </source>
</evidence>
<dbReference type="RefSeq" id="XP_024379255.1">
    <property type="nucleotide sequence ID" value="XM_024523487.2"/>
</dbReference>
<dbReference type="Gramene" id="Pp3c6_14220V3.3">
    <property type="protein sequence ID" value="Pp3c6_14220V3.3"/>
    <property type="gene ID" value="Pp3c6_14220"/>
</dbReference>
<dbReference type="Proteomes" id="UP000006727">
    <property type="component" value="Chromosome 6"/>
</dbReference>
<evidence type="ECO:0000256" key="7">
    <source>
        <dbReference type="ARBA" id="ARBA00023121"/>
    </source>
</evidence>
<dbReference type="EnsemblPlants" id="Pp3c6_14220V3.3">
    <property type="protein sequence ID" value="Pp3c6_14220V3.3"/>
    <property type="gene ID" value="Pp3c6_14220"/>
</dbReference>
<proteinExistence type="predicted"/>
<keyword evidence="6" id="KW-0445">Lipid transport</keyword>
<reference evidence="12 13" key="1">
    <citation type="journal article" date="2008" name="Science">
        <title>The Physcomitrella genome reveals evolutionary insights into the conquest of land by plants.</title>
        <authorList>
            <person name="Rensing S."/>
            <person name="Lang D."/>
            <person name="Zimmer A."/>
            <person name="Terry A."/>
            <person name="Salamov A."/>
            <person name="Shapiro H."/>
            <person name="Nishiyama T."/>
            <person name="Perroud P.-F."/>
            <person name="Lindquist E."/>
            <person name="Kamisugi Y."/>
            <person name="Tanahashi T."/>
            <person name="Sakakibara K."/>
            <person name="Fujita T."/>
            <person name="Oishi K."/>
            <person name="Shin-I T."/>
            <person name="Kuroki Y."/>
            <person name="Toyoda A."/>
            <person name="Suzuki Y."/>
            <person name="Hashimoto A."/>
            <person name="Yamaguchi K."/>
            <person name="Sugano A."/>
            <person name="Kohara Y."/>
            <person name="Fujiyama A."/>
            <person name="Anterola A."/>
            <person name="Aoki S."/>
            <person name="Ashton N."/>
            <person name="Barbazuk W.B."/>
            <person name="Barker E."/>
            <person name="Bennetzen J."/>
            <person name="Bezanilla M."/>
            <person name="Blankenship R."/>
            <person name="Cho S.H."/>
            <person name="Dutcher S."/>
            <person name="Estelle M."/>
            <person name="Fawcett J.A."/>
            <person name="Gundlach H."/>
            <person name="Hanada K."/>
            <person name="Heyl A."/>
            <person name="Hicks K.A."/>
            <person name="Hugh J."/>
            <person name="Lohr M."/>
            <person name="Mayer K."/>
            <person name="Melkozernov A."/>
            <person name="Murata T."/>
            <person name="Nelson D."/>
            <person name="Pils B."/>
            <person name="Prigge M."/>
            <person name="Reiss B."/>
            <person name="Renner T."/>
            <person name="Rombauts S."/>
            <person name="Rushton P."/>
            <person name="Sanderfoot A."/>
            <person name="Schween G."/>
            <person name="Shiu S.-H."/>
            <person name="Stueber K."/>
            <person name="Theodoulou F.L."/>
            <person name="Tu H."/>
            <person name="Van de Peer Y."/>
            <person name="Verrier P.J."/>
            <person name="Waters E."/>
            <person name="Wood A."/>
            <person name="Yang L."/>
            <person name="Cove D."/>
            <person name="Cuming A."/>
            <person name="Hasebe M."/>
            <person name="Lucas S."/>
            <person name="Mishler D.B."/>
            <person name="Reski R."/>
            <person name="Grigoriev I."/>
            <person name="Quatrano R.S."/>
            <person name="Boore J.L."/>
        </authorList>
    </citation>
    <scope>NUCLEOTIDE SEQUENCE [LARGE SCALE GENOMIC DNA]</scope>
    <source>
        <strain evidence="12 13">cv. Gransden 2004</strain>
    </source>
</reference>
<evidence type="ECO:0000256" key="1">
    <source>
        <dbReference type="ARBA" id="ARBA00004586"/>
    </source>
</evidence>
<keyword evidence="8 10" id="KW-0472">Membrane</keyword>
<evidence type="ECO:0000256" key="6">
    <source>
        <dbReference type="ARBA" id="ARBA00023055"/>
    </source>
</evidence>
<dbReference type="PROSITE" id="PS51847">
    <property type="entry name" value="SMP"/>
    <property type="match status" value="1"/>
</dbReference>
<accession>A0A7I4FRM2</accession>
<keyword evidence="4" id="KW-0256">Endoplasmic reticulum</keyword>
<dbReference type="GO" id="GO:0006869">
    <property type="term" value="P:lipid transport"/>
    <property type="evidence" value="ECO:0007669"/>
    <property type="project" value="UniProtKB-KW"/>
</dbReference>
<evidence type="ECO:0000256" key="3">
    <source>
        <dbReference type="ARBA" id="ARBA00022692"/>
    </source>
</evidence>
<organism evidence="12 13">
    <name type="scientific">Physcomitrium patens</name>
    <name type="common">Spreading-leaved earth moss</name>
    <name type="synonym">Physcomitrella patens</name>
    <dbReference type="NCBI Taxonomy" id="3218"/>
    <lineage>
        <taxon>Eukaryota</taxon>
        <taxon>Viridiplantae</taxon>
        <taxon>Streptophyta</taxon>
        <taxon>Embryophyta</taxon>
        <taxon>Bryophyta</taxon>
        <taxon>Bryophytina</taxon>
        <taxon>Bryopsida</taxon>
        <taxon>Funariidae</taxon>
        <taxon>Funariales</taxon>
        <taxon>Funariaceae</taxon>
        <taxon>Physcomitrium</taxon>
    </lineage>
</organism>
<comment type="subcellular location">
    <subcellularLocation>
        <location evidence="1">Endoplasmic reticulum membrane</location>
    </subcellularLocation>
</comment>
<keyword evidence="3 10" id="KW-0812">Transmembrane</keyword>
<dbReference type="Pfam" id="PF23065">
    <property type="entry name" value="PH_SMPa"/>
    <property type="match status" value="1"/>
</dbReference>
<keyword evidence="5 10" id="KW-1133">Transmembrane helix</keyword>
<reference evidence="12" key="3">
    <citation type="submission" date="2020-12" db="UniProtKB">
        <authorList>
            <consortium name="EnsemblPlants"/>
        </authorList>
    </citation>
    <scope>IDENTIFICATION</scope>
</reference>
<keyword evidence="7" id="KW-0446">Lipid-binding</keyword>
<evidence type="ECO:0000256" key="8">
    <source>
        <dbReference type="ARBA" id="ARBA00023136"/>
    </source>
</evidence>
<feature type="region of interest" description="Disordered" evidence="9">
    <location>
        <begin position="491"/>
        <end position="511"/>
    </location>
</feature>
<feature type="transmembrane region" description="Helical" evidence="10">
    <location>
        <begin position="25"/>
        <end position="45"/>
    </location>
</feature>
<evidence type="ECO:0000313" key="12">
    <source>
        <dbReference type="EnsemblPlants" id="Pp3c6_14220V3.3"/>
    </source>
</evidence>
<protein>
    <recommendedName>
        <fullName evidence="11">SMP-LTD domain-containing protein</fullName>
    </recommendedName>
</protein>
<keyword evidence="13" id="KW-1185">Reference proteome</keyword>
<feature type="domain" description="SMP-LTD" evidence="11">
    <location>
        <begin position="340"/>
        <end position="609"/>
    </location>
</feature>
<evidence type="ECO:0000259" key="11">
    <source>
        <dbReference type="PROSITE" id="PS51847"/>
    </source>
</evidence>
<evidence type="ECO:0000313" key="13">
    <source>
        <dbReference type="Proteomes" id="UP000006727"/>
    </source>
</evidence>
<dbReference type="GO" id="GO:0008289">
    <property type="term" value="F:lipid binding"/>
    <property type="evidence" value="ECO:0007669"/>
    <property type="project" value="UniProtKB-KW"/>
</dbReference>
<dbReference type="GO" id="GO:0005789">
    <property type="term" value="C:endoplasmic reticulum membrane"/>
    <property type="evidence" value="ECO:0007669"/>
    <property type="project" value="UniProtKB-SubCell"/>
</dbReference>
<name>A0A7I4FRM2_PHYPA</name>
<dbReference type="InterPro" id="IPR057080">
    <property type="entry name" value="PH_SMPa"/>
</dbReference>
<dbReference type="GeneID" id="112284022"/>
<evidence type="ECO:0000256" key="10">
    <source>
        <dbReference type="SAM" id="Phobius"/>
    </source>
</evidence>
<evidence type="ECO:0000256" key="9">
    <source>
        <dbReference type="SAM" id="MobiDB-lite"/>
    </source>
</evidence>
<evidence type="ECO:0000256" key="2">
    <source>
        <dbReference type="ARBA" id="ARBA00022448"/>
    </source>
</evidence>